<reference evidence="1" key="1">
    <citation type="journal article" date="2019" name="Environ. Microbiol.">
        <title>Fungal ecological strategies reflected in gene transcription - a case study of two litter decomposers.</title>
        <authorList>
            <person name="Barbi F."/>
            <person name="Kohler A."/>
            <person name="Barry K."/>
            <person name="Baskaran P."/>
            <person name="Daum C."/>
            <person name="Fauchery L."/>
            <person name="Ihrmark K."/>
            <person name="Kuo A."/>
            <person name="LaButti K."/>
            <person name="Lipzen A."/>
            <person name="Morin E."/>
            <person name="Grigoriev I.V."/>
            <person name="Henrissat B."/>
            <person name="Lindahl B."/>
            <person name="Martin F."/>
        </authorList>
    </citation>
    <scope>NUCLEOTIDE SEQUENCE</scope>
    <source>
        <strain evidence="1">JB14</strain>
    </source>
</reference>
<protein>
    <recommendedName>
        <fullName evidence="3">F-box domain-containing protein</fullName>
    </recommendedName>
</protein>
<evidence type="ECO:0008006" key="3">
    <source>
        <dbReference type="Google" id="ProtNLM"/>
    </source>
</evidence>
<organism evidence="1 2">
    <name type="scientific">Gymnopus androsaceus JB14</name>
    <dbReference type="NCBI Taxonomy" id="1447944"/>
    <lineage>
        <taxon>Eukaryota</taxon>
        <taxon>Fungi</taxon>
        <taxon>Dikarya</taxon>
        <taxon>Basidiomycota</taxon>
        <taxon>Agaricomycotina</taxon>
        <taxon>Agaricomycetes</taxon>
        <taxon>Agaricomycetidae</taxon>
        <taxon>Agaricales</taxon>
        <taxon>Marasmiineae</taxon>
        <taxon>Omphalotaceae</taxon>
        <taxon>Gymnopus</taxon>
    </lineage>
</organism>
<gene>
    <name evidence="1" type="ORF">BT96DRAFT_38687</name>
</gene>
<accession>A0A6A4HIB4</accession>
<proteinExistence type="predicted"/>
<dbReference type="AlphaFoldDB" id="A0A6A4HIB4"/>
<dbReference type="Proteomes" id="UP000799118">
    <property type="component" value="Unassembled WGS sequence"/>
</dbReference>
<name>A0A6A4HIB4_9AGAR</name>
<evidence type="ECO:0000313" key="1">
    <source>
        <dbReference type="EMBL" id="KAE9398269.1"/>
    </source>
</evidence>
<keyword evidence="2" id="KW-1185">Reference proteome</keyword>
<sequence length="175" mass="20119">MDRFSALPDEILDLISGEVQDYRSLFYLSLVSKNCYHVFSPRLYESVKSGDRQLGTVASLENERVPLTGPHPASFVKNLELEFCPFYPLNPNPDLETKKWQEEETVRTNLFKKRAESALNNITKHAVLRRLQLLGIHLARSARKGELDQVWTPQAACYQKPNFGTSKFGYIRIIM</sequence>
<dbReference type="EMBL" id="ML769485">
    <property type="protein sequence ID" value="KAE9398269.1"/>
    <property type="molecule type" value="Genomic_DNA"/>
</dbReference>
<evidence type="ECO:0000313" key="2">
    <source>
        <dbReference type="Proteomes" id="UP000799118"/>
    </source>
</evidence>
<dbReference type="OrthoDB" id="2745898at2759"/>